<evidence type="ECO:0000313" key="2">
    <source>
        <dbReference type="EMBL" id="VEL11217.1"/>
    </source>
</evidence>
<proteinExistence type="predicted"/>
<feature type="region of interest" description="Disordered" evidence="1">
    <location>
        <begin position="70"/>
        <end position="97"/>
    </location>
</feature>
<feature type="compositionally biased region" description="Basic and acidic residues" evidence="1">
    <location>
        <begin position="79"/>
        <end position="91"/>
    </location>
</feature>
<organism evidence="2 3">
    <name type="scientific">Protopolystoma xenopodis</name>
    <dbReference type="NCBI Taxonomy" id="117903"/>
    <lineage>
        <taxon>Eukaryota</taxon>
        <taxon>Metazoa</taxon>
        <taxon>Spiralia</taxon>
        <taxon>Lophotrochozoa</taxon>
        <taxon>Platyhelminthes</taxon>
        <taxon>Monogenea</taxon>
        <taxon>Polyopisthocotylea</taxon>
        <taxon>Polystomatidea</taxon>
        <taxon>Polystomatidae</taxon>
        <taxon>Protopolystoma</taxon>
    </lineage>
</organism>
<name>A0A3S5FCA1_9PLAT</name>
<sequence>MALPDWAISSGEIVSLFRVHRPSYADSAQTYGGKCSSSYPDPVTAPGPRYRDEPSNKVAGVTVALEIWRPPGHWGKGQQEARDRSGGRRTNEDEEEDGWWPADGWMWALMRARLVGPTWASLVEFGWDKQSRCVKCKNAHLPSLPGRRAGQLALHLELVLSSYIVKPTRPYALWSYDFVSVSVHMCLCVCVCMGV</sequence>
<evidence type="ECO:0000313" key="3">
    <source>
        <dbReference type="Proteomes" id="UP000784294"/>
    </source>
</evidence>
<comment type="caution">
    <text evidence="2">The sequence shown here is derived from an EMBL/GenBank/DDBJ whole genome shotgun (WGS) entry which is preliminary data.</text>
</comment>
<evidence type="ECO:0000256" key="1">
    <source>
        <dbReference type="SAM" id="MobiDB-lite"/>
    </source>
</evidence>
<protein>
    <submittedName>
        <fullName evidence="2">Uncharacterized protein</fullName>
    </submittedName>
</protein>
<gene>
    <name evidence="2" type="ORF">PXEA_LOCUS4657</name>
</gene>
<dbReference type="EMBL" id="CAAALY010011207">
    <property type="protein sequence ID" value="VEL11217.1"/>
    <property type="molecule type" value="Genomic_DNA"/>
</dbReference>
<dbReference type="AlphaFoldDB" id="A0A3S5FCA1"/>
<dbReference type="Proteomes" id="UP000784294">
    <property type="component" value="Unassembled WGS sequence"/>
</dbReference>
<keyword evidence="3" id="KW-1185">Reference proteome</keyword>
<feature type="region of interest" description="Disordered" evidence="1">
    <location>
        <begin position="29"/>
        <end position="55"/>
    </location>
</feature>
<accession>A0A3S5FCA1</accession>
<reference evidence="2" key="1">
    <citation type="submission" date="2018-11" db="EMBL/GenBank/DDBJ databases">
        <authorList>
            <consortium name="Pathogen Informatics"/>
        </authorList>
    </citation>
    <scope>NUCLEOTIDE SEQUENCE</scope>
</reference>
<feature type="compositionally biased region" description="Polar residues" evidence="1">
    <location>
        <begin position="29"/>
        <end position="39"/>
    </location>
</feature>